<sequence length="133" mass="14681">MINHSLPEPMGLLKDVLCQVGVTIIIAKFLILDILIDRDAPILVGRGFLFTCCGIVNTINQVMSTYDGVCHQTFQAAKTSMNTTESDNKDKEEHAVKRNKFGAPVYGPKSVGYLNCNDPMDRALALHEVLNPF</sequence>
<dbReference type="AlphaFoldDB" id="A0A699L0R7"/>
<organism evidence="1">
    <name type="scientific">Tanacetum cinerariifolium</name>
    <name type="common">Dalmatian daisy</name>
    <name type="synonym">Chrysanthemum cinerariifolium</name>
    <dbReference type="NCBI Taxonomy" id="118510"/>
    <lineage>
        <taxon>Eukaryota</taxon>
        <taxon>Viridiplantae</taxon>
        <taxon>Streptophyta</taxon>
        <taxon>Embryophyta</taxon>
        <taxon>Tracheophyta</taxon>
        <taxon>Spermatophyta</taxon>
        <taxon>Magnoliopsida</taxon>
        <taxon>eudicotyledons</taxon>
        <taxon>Gunneridae</taxon>
        <taxon>Pentapetalae</taxon>
        <taxon>asterids</taxon>
        <taxon>campanulids</taxon>
        <taxon>Asterales</taxon>
        <taxon>Asteraceae</taxon>
        <taxon>Asteroideae</taxon>
        <taxon>Anthemideae</taxon>
        <taxon>Anthemidinae</taxon>
        <taxon>Tanacetum</taxon>
    </lineage>
</organism>
<name>A0A699L0R7_TANCI</name>
<proteinExistence type="predicted"/>
<reference evidence="1" key="1">
    <citation type="journal article" date="2019" name="Sci. Rep.">
        <title>Draft genome of Tanacetum cinerariifolium, the natural source of mosquito coil.</title>
        <authorList>
            <person name="Yamashiro T."/>
            <person name="Shiraishi A."/>
            <person name="Satake H."/>
            <person name="Nakayama K."/>
        </authorList>
    </citation>
    <scope>NUCLEOTIDE SEQUENCE</scope>
</reference>
<evidence type="ECO:0000313" key="1">
    <source>
        <dbReference type="EMBL" id="GFB20430.1"/>
    </source>
</evidence>
<accession>A0A699L0R7</accession>
<protein>
    <submittedName>
        <fullName evidence="1">Uncharacterized protein</fullName>
    </submittedName>
</protein>
<dbReference type="EMBL" id="BKCJ010574794">
    <property type="protein sequence ID" value="GFB20430.1"/>
    <property type="molecule type" value="Genomic_DNA"/>
</dbReference>
<comment type="caution">
    <text evidence="1">The sequence shown here is derived from an EMBL/GenBank/DDBJ whole genome shotgun (WGS) entry which is preliminary data.</text>
</comment>
<gene>
    <name evidence="1" type="ORF">Tci_692401</name>
</gene>